<feature type="domain" description="Indole-3-glycerol phosphate synthase" evidence="11">
    <location>
        <begin position="24"/>
        <end position="247"/>
    </location>
</feature>
<evidence type="ECO:0000256" key="2">
    <source>
        <dbReference type="ARBA" id="ARBA00004696"/>
    </source>
</evidence>
<keyword evidence="8" id="KW-0822">Tryptophan biosynthesis</keyword>
<dbReference type="EMBL" id="BMNM01000003">
    <property type="protein sequence ID" value="GGI74948.1"/>
    <property type="molecule type" value="Genomic_DNA"/>
</dbReference>
<evidence type="ECO:0000256" key="5">
    <source>
        <dbReference type="ARBA" id="ARBA00018080"/>
    </source>
</evidence>
<evidence type="ECO:0000259" key="11">
    <source>
        <dbReference type="Pfam" id="PF00218"/>
    </source>
</evidence>
<name>A0A830EGQ7_9CREN</name>
<dbReference type="EC" id="4.1.1.48" evidence="4"/>
<comment type="pathway">
    <text evidence="2">Amino-acid biosynthesis; L-tryptophan biosynthesis; L-tryptophan from chorismate: step 4/5.</text>
</comment>
<comment type="similarity">
    <text evidence="3">Belongs to the TrpC family.</text>
</comment>
<evidence type="ECO:0000256" key="3">
    <source>
        <dbReference type="ARBA" id="ARBA00008737"/>
    </source>
</evidence>
<reference evidence="13" key="1">
    <citation type="journal article" date="2014" name="Int. J. Syst. Evol. Microbiol.">
        <title>Complete genome sequence of Corynebacterium casei LMG S-19264T (=DSM 44701T), isolated from a smear-ripened cheese.</title>
        <authorList>
            <consortium name="US DOE Joint Genome Institute (JGI-PGF)"/>
            <person name="Walter F."/>
            <person name="Albersmeier A."/>
            <person name="Kalinowski J."/>
            <person name="Ruckert C."/>
        </authorList>
    </citation>
    <scope>NUCLEOTIDE SEQUENCE</scope>
    <source>
        <strain evidence="13">JCM 11219</strain>
    </source>
</reference>
<dbReference type="AlphaFoldDB" id="A0A830EGQ7"/>
<evidence type="ECO:0000313" key="13">
    <source>
        <dbReference type="EMBL" id="GGI74948.1"/>
    </source>
</evidence>
<gene>
    <name evidence="13" type="ORF">GCM10007112_09690</name>
    <name evidence="12" type="ORF">Vsou_14510</name>
</gene>
<dbReference type="InterPro" id="IPR011060">
    <property type="entry name" value="RibuloseP-bd_barrel"/>
</dbReference>
<dbReference type="EMBL" id="AP026830">
    <property type="protein sequence ID" value="BDR92358.1"/>
    <property type="molecule type" value="Genomic_DNA"/>
</dbReference>
<evidence type="ECO:0000256" key="6">
    <source>
        <dbReference type="ARBA" id="ARBA00022605"/>
    </source>
</evidence>
<evidence type="ECO:0000256" key="4">
    <source>
        <dbReference type="ARBA" id="ARBA00012362"/>
    </source>
</evidence>
<dbReference type="InterPro" id="IPR001468">
    <property type="entry name" value="Indole-3-GlycerolPSynthase_CS"/>
</dbReference>
<dbReference type="InterPro" id="IPR045186">
    <property type="entry name" value="Indole-3-glycerol_P_synth"/>
</dbReference>
<dbReference type="Proteomes" id="UP001060771">
    <property type="component" value="Chromosome"/>
</dbReference>
<evidence type="ECO:0000256" key="8">
    <source>
        <dbReference type="ARBA" id="ARBA00022822"/>
    </source>
</evidence>
<keyword evidence="6" id="KW-0028">Amino-acid biosynthesis</keyword>
<keyword evidence="10" id="KW-0456">Lyase</keyword>
<evidence type="ECO:0000313" key="15">
    <source>
        <dbReference type="Proteomes" id="UP001060771"/>
    </source>
</evidence>
<accession>A0A830EGQ7</accession>
<evidence type="ECO:0000256" key="10">
    <source>
        <dbReference type="ARBA" id="ARBA00023239"/>
    </source>
</evidence>
<dbReference type="InterPro" id="IPR013798">
    <property type="entry name" value="Indole-3-glycerol_P_synth_dom"/>
</dbReference>
<sequence>MASKAVDFLDVINGLTRKRVEAMRASARAPGMIKAIEQRNSEGYLALIAEYKRASPSGVIRLDIDPWTYFNAVGQYATGFSILTEPIYFLGSPIFIKIALSYGKPILYKDFVISREQVMDARELGASSVLLIKRLLGDSLWELADYAIKQGLEPLIEVDNEKDALDVINTNPNVMLGINSRDLNDLSISLGRALSIIRVVRGRANIIIAESGIKGVEDALKLANEGANAVLVGTALMRNMNLSRELSEVRVH</sequence>
<reference evidence="12" key="4">
    <citation type="journal article" date="2023" name="Microbiol. Resour. Announc.">
        <title>Complete Genome Sequence of Vulcanisaeta souniana Strain IC-059, a Hyperthermophilic Archaeon Isolated from Hot Spring Water in Japan.</title>
        <authorList>
            <person name="Kato S."/>
            <person name="Itoh T."/>
            <person name="Wu L."/>
            <person name="Ma J."/>
            <person name="Ohkuma M."/>
        </authorList>
    </citation>
    <scope>NUCLEOTIDE SEQUENCE</scope>
    <source>
        <strain evidence="12">JCM 11219</strain>
    </source>
</reference>
<dbReference type="UniPathway" id="UPA00035">
    <property type="reaction ID" value="UER00043"/>
</dbReference>
<dbReference type="PROSITE" id="PS00614">
    <property type="entry name" value="IGPS"/>
    <property type="match status" value="1"/>
</dbReference>
<evidence type="ECO:0000256" key="9">
    <source>
        <dbReference type="ARBA" id="ARBA00023141"/>
    </source>
</evidence>
<dbReference type="PANTHER" id="PTHR22854:SF2">
    <property type="entry name" value="INDOLE-3-GLYCEROL-PHOSPHATE SYNTHASE"/>
    <property type="match status" value="1"/>
</dbReference>
<dbReference type="InterPro" id="IPR013785">
    <property type="entry name" value="Aldolase_TIM"/>
</dbReference>
<comment type="catalytic activity">
    <reaction evidence="1">
        <text>1-(2-carboxyphenylamino)-1-deoxy-D-ribulose 5-phosphate + H(+) = (1S,2R)-1-C-(indol-3-yl)glycerol 3-phosphate + CO2 + H2O</text>
        <dbReference type="Rhea" id="RHEA:23476"/>
        <dbReference type="ChEBI" id="CHEBI:15377"/>
        <dbReference type="ChEBI" id="CHEBI:15378"/>
        <dbReference type="ChEBI" id="CHEBI:16526"/>
        <dbReference type="ChEBI" id="CHEBI:58613"/>
        <dbReference type="ChEBI" id="CHEBI:58866"/>
        <dbReference type="EC" id="4.1.1.48"/>
    </reaction>
</comment>
<dbReference type="GeneID" id="76206999"/>
<dbReference type="Pfam" id="PF00218">
    <property type="entry name" value="IGPS"/>
    <property type="match status" value="1"/>
</dbReference>
<dbReference type="Proteomes" id="UP000657075">
    <property type="component" value="Unassembled WGS sequence"/>
</dbReference>
<protein>
    <recommendedName>
        <fullName evidence="5">Indole-3-glycerol phosphate synthase</fullName>
        <ecNumber evidence="4">4.1.1.48</ecNumber>
    </recommendedName>
</protein>
<keyword evidence="7" id="KW-0210">Decarboxylase</keyword>
<dbReference type="GO" id="GO:0004640">
    <property type="term" value="F:phosphoribosylanthranilate isomerase activity"/>
    <property type="evidence" value="ECO:0007669"/>
    <property type="project" value="TreeGrafter"/>
</dbReference>
<dbReference type="SUPFAM" id="SSF51366">
    <property type="entry name" value="Ribulose-phoshate binding barrel"/>
    <property type="match status" value="1"/>
</dbReference>
<evidence type="ECO:0000313" key="14">
    <source>
        <dbReference type="Proteomes" id="UP000657075"/>
    </source>
</evidence>
<reference evidence="15" key="3">
    <citation type="submission" date="2022-09" db="EMBL/GenBank/DDBJ databases">
        <title>Complete genome sequence of Vulcanisaeta souniana.</title>
        <authorList>
            <person name="Kato S."/>
            <person name="Itoh T."/>
            <person name="Ohkuma M."/>
        </authorList>
    </citation>
    <scope>NUCLEOTIDE SEQUENCE [LARGE SCALE GENOMIC DNA]</scope>
    <source>
        <strain evidence="15">JCM 11219</strain>
    </source>
</reference>
<dbReference type="PANTHER" id="PTHR22854">
    <property type="entry name" value="TRYPTOPHAN BIOSYNTHESIS PROTEIN"/>
    <property type="match status" value="1"/>
</dbReference>
<dbReference type="RefSeq" id="WP_229709762.1">
    <property type="nucleotide sequence ID" value="NZ_AP026830.1"/>
</dbReference>
<keyword evidence="9" id="KW-0057">Aromatic amino acid biosynthesis</keyword>
<dbReference type="GO" id="GO:0004425">
    <property type="term" value="F:indole-3-glycerol-phosphate synthase activity"/>
    <property type="evidence" value="ECO:0007669"/>
    <property type="project" value="UniProtKB-EC"/>
</dbReference>
<reference evidence="13" key="2">
    <citation type="submission" date="2020-09" db="EMBL/GenBank/DDBJ databases">
        <authorList>
            <person name="Sun Q."/>
            <person name="Ohkuma M."/>
        </authorList>
    </citation>
    <scope>NUCLEOTIDE SEQUENCE</scope>
    <source>
        <strain evidence="13">JCM 11219</strain>
    </source>
</reference>
<organism evidence="13 14">
    <name type="scientific">Vulcanisaeta souniana JCM 11219</name>
    <dbReference type="NCBI Taxonomy" id="1293586"/>
    <lineage>
        <taxon>Archaea</taxon>
        <taxon>Thermoproteota</taxon>
        <taxon>Thermoprotei</taxon>
        <taxon>Thermoproteales</taxon>
        <taxon>Thermoproteaceae</taxon>
        <taxon>Vulcanisaeta</taxon>
    </lineage>
</organism>
<keyword evidence="15" id="KW-1185">Reference proteome</keyword>
<dbReference type="Gene3D" id="3.20.20.70">
    <property type="entry name" value="Aldolase class I"/>
    <property type="match status" value="1"/>
</dbReference>
<dbReference type="GO" id="GO:0000162">
    <property type="term" value="P:L-tryptophan biosynthetic process"/>
    <property type="evidence" value="ECO:0007669"/>
    <property type="project" value="UniProtKB-UniPathway"/>
</dbReference>
<evidence type="ECO:0000256" key="7">
    <source>
        <dbReference type="ARBA" id="ARBA00022793"/>
    </source>
</evidence>
<dbReference type="CDD" id="cd00331">
    <property type="entry name" value="IGPS"/>
    <property type="match status" value="1"/>
</dbReference>
<evidence type="ECO:0000256" key="1">
    <source>
        <dbReference type="ARBA" id="ARBA00001633"/>
    </source>
</evidence>
<proteinExistence type="inferred from homology"/>
<evidence type="ECO:0000313" key="12">
    <source>
        <dbReference type="EMBL" id="BDR92358.1"/>
    </source>
</evidence>